<comment type="caution">
    <text evidence="2">The sequence shown here is derived from an EMBL/GenBank/DDBJ whole genome shotgun (WGS) entry which is preliminary data.</text>
</comment>
<organism evidence="2 3">
    <name type="scientific">Pseudothauera lacus</name>
    <dbReference type="NCBI Taxonomy" id="2136175"/>
    <lineage>
        <taxon>Bacteria</taxon>
        <taxon>Pseudomonadati</taxon>
        <taxon>Pseudomonadota</taxon>
        <taxon>Betaproteobacteria</taxon>
        <taxon>Rhodocyclales</taxon>
        <taxon>Zoogloeaceae</taxon>
        <taxon>Pseudothauera</taxon>
    </lineage>
</organism>
<reference evidence="2 3" key="2">
    <citation type="submission" date="2018-04" db="EMBL/GenBank/DDBJ databases">
        <title>Thauera lacus sp. nov., isolated from an saline lake in Inner Mongolia, China.</title>
        <authorList>
            <person name="Liang Q.-Y."/>
        </authorList>
    </citation>
    <scope>NUCLEOTIDE SEQUENCE [LARGE SCALE GENOMIC DNA]</scope>
    <source>
        <strain evidence="2 3">D20</strain>
    </source>
</reference>
<dbReference type="Pfam" id="PF13417">
    <property type="entry name" value="GST_N_3"/>
    <property type="match status" value="1"/>
</dbReference>
<dbReference type="SUPFAM" id="SSF52833">
    <property type="entry name" value="Thioredoxin-like"/>
    <property type="match status" value="1"/>
</dbReference>
<dbReference type="OrthoDB" id="8634103at2"/>
<dbReference type="Gene3D" id="1.20.1050.10">
    <property type="match status" value="1"/>
</dbReference>
<dbReference type="CDD" id="cd00570">
    <property type="entry name" value="GST_N_family"/>
    <property type="match status" value="1"/>
</dbReference>
<dbReference type="AlphaFoldDB" id="A0A2T4IIU0"/>
<dbReference type="InterPro" id="IPR004045">
    <property type="entry name" value="Glutathione_S-Trfase_N"/>
</dbReference>
<sequence length="212" mass="23072">MQLIGMLDSPYVRRVAVSLQLLGLPFEHRPVSVFRHFDEFRRINPTVKAPSLICDDGMVLMDSSLILEYAESFPTRRRSLVPADGAGLQRDLQRVGLALAACEKSVQIVYERQLRPAEKVHAPWVERVSGQLRAACAGLEAAYAAQPVTVAEDRLSRGDVASAVAWYFIQDMVPDAVPAADYPALGALSAQAESLPAFRAAAHGSGTVRTQT</sequence>
<dbReference type="InterPro" id="IPR036282">
    <property type="entry name" value="Glutathione-S-Trfase_C_sf"/>
</dbReference>
<protein>
    <submittedName>
        <fullName evidence="2">Glutathione S-transferase</fullName>
    </submittedName>
</protein>
<dbReference type="PANTHER" id="PTHR42673:SF21">
    <property type="entry name" value="GLUTATHIONE S-TRANSFERASE YFCF"/>
    <property type="match status" value="1"/>
</dbReference>
<dbReference type="CDD" id="cd03205">
    <property type="entry name" value="GST_C_6"/>
    <property type="match status" value="1"/>
</dbReference>
<gene>
    <name evidence="2" type="ORF">C8261_03120</name>
</gene>
<dbReference type="RefSeq" id="WP_107492201.1">
    <property type="nucleotide sequence ID" value="NZ_PZKC01000002.1"/>
</dbReference>
<dbReference type="Gene3D" id="3.40.30.10">
    <property type="entry name" value="Glutaredoxin"/>
    <property type="match status" value="1"/>
</dbReference>
<dbReference type="GO" id="GO:0016034">
    <property type="term" value="F:maleylacetoacetate isomerase activity"/>
    <property type="evidence" value="ECO:0007669"/>
    <property type="project" value="TreeGrafter"/>
</dbReference>
<dbReference type="PANTHER" id="PTHR42673">
    <property type="entry name" value="MALEYLACETOACETATE ISOMERASE"/>
    <property type="match status" value="1"/>
</dbReference>
<dbReference type="GO" id="GO:0004364">
    <property type="term" value="F:glutathione transferase activity"/>
    <property type="evidence" value="ECO:0007669"/>
    <property type="project" value="TreeGrafter"/>
</dbReference>
<dbReference type="PROSITE" id="PS50404">
    <property type="entry name" value="GST_NTER"/>
    <property type="match status" value="1"/>
</dbReference>
<dbReference type="InterPro" id="IPR036249">
    <property type="entry name" value="Thioredoxin-like_sf"/>
</dbReference>
<keyword evidence="3" id="KW-1185">Reference proteome</keyword>
<name>A0A2T4IIU0_9RHOO</name>
<dbReference type="GO" id="GO:0006749">
    <property type="term" value="P:glutathione metabolic process"/>
    <property type="evidence" value="ECO:0007669"/>
    <property type="project" value="TreeGrafter"/>
</dbReference>
<dbReference type="EMBL" id="PZKC01000002">
    <property type="protein sequence ID" value="PTD97681.1"/>
    <property type="molecule type" value="Genomic_DNA"/>
</dbReference>
<evidence type="ECO:0000313" key="2">
    <source>
        <dbReference type="EMBL" id="PTD97681.1"/>
    </source>
</evidence>
<reference evidence="2 3" key="1">
    <citation type="submission" date="2018-03" db="EMBL/GenBank/DDBJ databases">
        <authorList>
            <person name="Keele B.F."/>
        </authorList>
    </citation>
    <scope>NUCLEOTIDE SEQUENCE [LARGE SCALE GENOMIC DNA]</scope>
    <source>
        <strain evidence="2 3">D20</strain>
    </source>
</reference>
<evidence type="ECO:0000313" key="3">
    <source>
        <dbReference type="Proteomes" id="UP000241193"/>
    </source>
</evidence>
<keyword evidence="2" id="KW-0808">Transferase</keyword>
<proteinExistence type="predicted"/>
<accession>A0A2T4IIU0</accession>
<dbReference type="GO" id="GO:0006559">
    <property type="term" value="P:L-phenylalanine catabolic process"/>
    <property type="evidence" value="ECO:0007669"/>
    <property type="project" value="TreeGrafter"/>
</dbReference>
<feature type="domain" description="GST N-terminal" evidence="1">
    <location>
        <begin position="1"/>
        <end position="78"/>
    </location>
</feature>
<dbReference type="Proteomes" id="UP000241193">
    <property type="component" value="Unassembled WGS sequence"/>
</dbReference>
<evidence type="ECO:0000259" key="1">
    <source>
        <dbReference type="PROSITE" id="PS50404"/>
    </source>
</evidence>
<dbReference type="SUPFAM" id="SSF47616">
    <property type="entry name" value="GST C-terminal domain-like"/>
    <property type="match status" value="1"/>
</dbReference>